<comment type="caution">
    <text evidence="1">The sequence shown here is derived from an EMBL/GenBank/DDBJ whole genome shotgun (WGS) entry which is preliminary data.</text>
</comment>
<evidence type="ECO:0000313" key="3">
    <source>
        <dbReference type="Proteomes" id="UP000663829"/>
    </source>
</evidence>
<dbReference type="AlphaFoldDB" id="A0A815KD65"/>
<reference evidence="1" key="1">
    <citation type="submission" date="2021-02" db="EMBL/GenBank/DDBJ databases">
        <authorList>
            <person name="Nowell W R."/>
        </authorList>
    </citation>
    <scope>NUCLEOTIDE SEQUENCE</scope>
</reference>
<dbReference type="Proteomes" id="UP000663829">
    <property type="component" value="Unassembled WGS sequence"/>
</dbReference>
<feature type="non-terminal residue" evidence="1">
    <location>
        <position position="1"/>
    </location>
</feature>
<evidence type="ECO:0000313" key="2">
    <source>
        <dbReference type="EMBL" id="CAF4288305.1"/>
    </source>
</evidence>
<dbReference type="Proteomes" id="UP000681722">
    <property type="component" value="Unassembled WGS sequence"/>
</dbReference>
<name>A0A815KD65_9BILA</name>
<organism evidence="1 3">
    <name type="scientific">Didymodactylos carnosus</name>
    <dbReference type="NCBI Taxonomy" id="1234261"/>
    <lineage>
        <taxon>Eukaryota</taxon>
        <taxon>Metazoa</taxon>
        <taxon>Spiralia</taxon>
        <taxon>Gnathifera</taxon>
        <taxon>Rotifera</taxon>
        <taxon>Eurotatoria</taxon>
        <taxon>Bdelloidea</taxon>
        <taxon>Philodinida</taxon>
        <taxon>Philodinidae</taxon>
        <taxon>Didymodactylos</taxon>
    </lineage>
</organism>
<accession>A0A815KD65</accession>
<dbReference type="EMBL" id="CAJOBC010082564">
    <property type="protein sequence ID" value="CAF4288305.1"/>
    <property type="molecule type" value="Genomic_DNA"/>
</dbReference>
<dbReference type="EMBL" id="CAJNOQ010017153">
    <property type="protein sequence ID" value="CAF1394058.1"/>
    <property type="molecule type" value="Genomic_DNA"/>
</dbReference>
<proteinExistence type="predicted"/>
<evidence type="ECO:0000313" key="1">
    <source>
        <dbReference type="EMBL" id="CAF1394058.1"/>
    </source>
</evidence>
<protein>
    <submittedName>
        <fullName evidence="1">Uncharacterized protein</fullName>
    </submittedName>
</protein>
<dbReference type="OrthoDB" id="6511194at2759"/>
<keyword evidence="3" id="KW-1185">Reference proteome</keyword>
<sequence length="159" mass="18697">MISSPERMKFLWRCYRAVICQKWLEMFIHGTLEDFTAENHGRKHVSIVYEYFSEIEMDAKAFGTQKCQQKSAAFNATDLAQFIDSKFYELTGQTKDPDAGLILSESSCRIDLLNWGAKFLANSQRPYFEGHERADVAESRKVFLDYFLSRKARFYDRWD</sequence>
<gene>
    <name evidence="1" type="ORF">GPM918_LOCUS32938</name>
    <name evidence="2" type="ORF">SRO942_LOCUS33610</name>
</gene>